<keyword evidence="3 6" id="KW-0540">Nuclease</keyword>
<gene>
    <name evidence="6" type="primary">xseB</name>
    <name evidence="7" type="ORF">B841_04655</name>
</gene>
<accession>S5TI67</accession>
<dbReference type="RefSeq" id="WP_020934341.1">
    <property type="nucleotide sequence ID" value="NC_021915.1"/>
</dbReference>
<keyword evidence="8" id="KW-1185">Reference proteome</keyword>
<organism evidence="7 8">
    <name type="scientific">Corynebacterium maris DSM 45190</name>
    <dbReference type="NCBI Taxonomy" id="1224163"/>
    <lineage>
        <taxon>Bacteria</taxon>
        <taxon>Bacillati</taxon>
        <taxon>Actinomycetota</taxon>
        <taxon>Actinomycetes</taxon>
        <taxon>Mycobacteriales</taxon>
        <taxon>Corynebacteriaceae</taxon>
        <taxon>Corynebacterium</taxon>
    </lineage>
</organism>
<dbReference type="PATRIC" id="fig|1224163.3.peg.933"/>
<evidence type="ECO:0000313" key="7">
    <source>
        <dbReference type="EMBL" id="AGS34408.1"/>
    </source>
</evidence>
<evidence type="ECO:0000256" key="1">
    <source>
        <dbReference type="ARBA" id="ARBA00009998"/>
    </source>
</evidence>
<keyword evidence="4 6" id="KW-0378">Hydrolase</keyword>
<keyword evidence="5 6" id="KW-0269">Exonuclease</keyword>
<dbReference type="SUPFAM" id="SSF116842">
    <property type="entry name" value="XseB-like"/>
    <property type="match status" value="1"/>
</dbReference>
<dbReference type="GO" id="GO:0005829">
    <property type="term" value="C:cytosol"/>
    <property type="evidence" value="ECO:0007669"/>
    <property type="project" value="TreeGrafter"/>
</dbReference>
<dbReference type="eggNOG" id="COG1722">
    <property type="taxonomic scope" value="Bacteria"/>
</dbReference>
<reference evidence="7 8" key="1">
    <citation type="submission" date="2012-11" db="EMBL/GenBank/DDBJ databases">
        <title>The complete genome sequence of Corynebacterium maris Coryn-1 (=DSM 45190).</title>
        <authorList>
            <person name="Schaffert L."/>
            <person name="Albersmeier A."/>
            <person name="Kalinowski J."/>
            <person name="Ruckert C."/>
        </authorList>
    </citation>
    <scope>NUCLEOTIDE SEQUENCE [LARGE SCALE GENOMIC DNA]</scope>
    <source>
        <strain evidence="8">Coryn-1</strain>
    </source>
</reference>
<evidence type="ECO:0000256" key="2">
    <source>
        <dbReference type="ARBA" id="ARBA00022490"/>
    </source>
</evidence>
<dbReference type="HOGENOM" id="CLU_145918_0_2_11"/>
<dbReference type="InterPro" id="IPR037004">
    <property type="entry name" value="Exonuc_VII_ssu_sf"/>
</dbReference>
<dbReference type="GO" id="GO:0008855">
    <property type="term" value="F:exodeoxyribonuclease VII activity"/>
    <property type="evidence" value="ECO:0007669"/>
    <property type="project" value="UniProtKB-UniRule"/>
</dbReference>
<dbReference type="OrthoDB" id="5244334at2"/>
<dbReference type="EMBL" id="CP003924">
    <property type="protein sequence ID" value="AGS34408.1"/>
    <property type="molecule type" value="Genomic_DNA"/>
</dbReference>
<dbReference type="KEGG" id="cmd:B841_04655"/>
<dbReference type="GO" id="GO:0006308">
    <property type="term" value="P:DNA catabolic process"/>
    <property type="evidence" value="ECO:0007669"/>
    <property type="project" value="UniProtKB-UniRule"/>
</dbReference>
<comment type="subunit">
    <text evidence="6">Heterooligomer composed of large and small subunits.</text>
</comment>
<dbReference type="GO" id="GO:0009318">
    <property type="term" value="C:exodeoxyribonuclease VII complex"/>
    <property type="evidence" value="ECO:0007669"/>
    <property type="project" value="UniProtKB-UniRule"/>
</dbReference>
<evidence type="ECO:0000313" key="8">
    <source>
        <dbReference type="Proteomes" id="UP000015388"/>
    </source>
</evidence>
<evidence type="ECO:0000256" key="3">
    <source>
        <dbReference type="ARBA" id="ARBA00022722"/>
    </source>
</evidence>
<dbReference type="PANTHER" id="PTHR34137:SF1">
    <property type="entry name" value="EXODEOXYRIBONUCLEASE 7 SMALL SUBUNIT"/>
    <property type="match status" value="1"/>
</dbReference>
<evidence type="ECO:0000256" key="5">
    <source>
        <dbReference type="ARBA" id="ARBA00022839"/>
    </source>
</evidence>
<dbReference type="EC" id="3.1.11.6" evidence="6"/>
<dbReference type="Proteomes" id="UP000015388">
    <property type="component" value="Chromosome"/>
</dbReference>
<comment type="similarity">
    <text evidence="1 6">Belongs to the XseB family.</text>
</comment>
<dbReference type="HAMAP" id="MF_00337">
    <property type="entry name" value="Exonuc_7_S"/>
    <property type="match status" value="1"/>
</dbReference>
<proteinExistence type="inferred from homology"/>
<dbReference type="AlphaFoldDB" id="S5TI67"/>
<dbReference type="InterPro" id="IPR003761">
    <property type="entry name" value="Exonuc_VII_S"/>
</dbReference>
<evidence type="ECO:0000256" key="4">
    <source>
        <dbReference type="ARBA" id="ARBA00022801"/>
    </source>
</evidence>
<name>S5TI67_9CORY</name>
<dbReference type="PANTHER" id="PTHR34137">
    <property type="entry name" value="EXODEOXYRIBONUCLEASE 7 SMALL SUBUNIT"/>
    <property type="match status" value="1"/>
</dbReference>
<comment type="function">
    <text evidence="6">Bidirectionally degrades single-stranded DNA into large acid-insoluble oligonucleotides, which are then degraded further into small acid-soluble oligonucleotides.</text>
</comment>
<evidence type="ECO:0000256" key="6">
    <source>
        <dbReference type="HAMAP-Rule" id="MF_00337"/>
    </source>
</evidence>
<dbReference type="NCBIfam" id="NF002139">
    <property type="entry name" value="PRK00977.1-3"/>
    <property type="match status" value="1"/>
</dbReference>
<comment type="catalytic activity">
    <reaction evidence="6">
        <text>Exonucleolytic cleavage in either 5'- to 3'- or 3'- to 5'-direction to yield nucleoside 5'-phosphates.</text>
        <dbReference type="EC" id="3.1.11.6"/>
    </reaction>
</comment>
<dbReference type="Pfam" id="PF02609">
    <property type="entry name" value="Exonuc_VII_S"/>
    <property type="match status" value="1"/>
</dbReference>
<comment type="subcellular location">
    <subcellularLocation>
        <location evidence="6">Cytoplasm</location>
    </subcellularLocation>
</comment>
<dbReference type="Gene3D" id="1.10.287.1040">
    <property type="entry name" value="Exonuclease VII, small subunit"/>
    <property type="match status" value="1"/>
</dbReference>
<protein>
    <recommendedName>
        <fullName evidence="6">Exodeoxyribonuclease 7 small subunit</fullName>
        <ecNumber evidence="6">3.1.11.6</ecNumber>
    </recommendedName>
    <alternativeName>
        <fullName evidence="6">Exodeoxyribonuclease VII small subunit</fullName>
        <shortName evidence="6">Exonuclease VII small subunit</shortName>
    </alternativeName>
</protein>
<keyword evidence="2 6" id="KW-0963">Cytoplasm</keyword>
<dbReference type="NCBIfam" id="TIGR01280">
    <property type="entry name" value="xseB"/>
    <property type="match status" value="1"/>
</dbReference>
<dbReference type="STRING" id="1224163.B841_04655"/>
<sequence>MSDNVFGDGQVNESAFTPVEQLSYEAARDELIEIVKILELGQMGLDESLKYWERGESLAKRCEEHLAGAARRVEQAIAGSDEGTNQQN</sequence>